<name>A0A4U6D488_9BACT</name>
<dbReference type="Proteomes" id="UP000304900">
    <property type="component" value="Unassembled WGS sequence"/>
</dbReference>
<sequence>MIRIFACLLSFHILLGSFLPSMECWEELSRLPQLMKHYEKHKQESRGQISFWGFMQMHYATASQHAQNAPDSEKHQHESLPSLSGHSLHSYVITDFHFIAFSEPLITEFQEKNAFWWNNLYSFQHHSSLLNPPNFG</sequence>
<dbReference type="RefSeq" id="WP_137341524.1">
    <property type="nucleotide sequence ID" value="NZ_BSQH01000020.1"/>
</dbReference>
<gene>
    <name evidence="1" type="ORF">FDK13_18655</name>
</gene>
<accession>A0A4U6D488</accession>
<reference evidence="1 2" key="1">
    <citation type="submission" date="2019-05" db="EMBL/GenBank/DDBJ databases">
        <title>Dyadobacter AR-3-8 sp. nov., isolated from arctic soil.</title>
        <authorList>
            <person name="Chaudhary D.K."/>
        </authorList>
    </citation>
    <scope>NUCLEOTIDE SEQUENCE [LARGE SCALE GENOMIC DNA]</scope>
    <source>
        <strain evidence="1 2">AR-3-8</strain>
    </source>
</reference>
<evidence type="ECO:0000313" key="1">
    <source>
        <dbReference type="EMBL" id="TKT90981.1"/>
    </source>
</evidence>
<dbReference type="OrthoDB" id="825489at2"/>
<keyword evidence="2" id="KW-1185">Reference proteome</keyword>
<dbReference type="EMBL" id="SZVO01000008">
    <property type="protein sequence ID" value="TKT90981.1"/>
    <property type="molecule type" value="Genomic_DNA"/>
</dbReference>
<protein>
    <submittedName>
        <fullName evidence="1">Uncharacterized protein</fullName>
    </submittedName>
</protein>
<comment type="caution">
    <text evidence="1">The sequence shown here is derived from an EMBL/GenBank/DDBJ whole genome shotgun (WGS) entry which is preliminary data.</text>
</comment>
<organism evidence="1 2">
    <name type="scientific">Dyadobacter frigoris</name>
    <dbReference type="NCBI Taxonomy" id="2576211"/>
    <lineage>
        <taxon>Bacteria</taxon>
        <taxon>Pseudomonadati</taxon>
        <taxon>Bacteroidota</taxon>
        <taxon>Cytophagia</taxon>
        <taxon>Cytophagales</taxon>
        <taxon>Spirosomataceae</taxon>
        <taxon>Dyadobacter</taxon>
    </lineage>
</organism>
<dbReference type="AlphaFoldDB" id="A0A4U6D488"/>
<evidence type="ECO:0000313" key="2">
    <source>
        <dbReference type="Proteomes" id="UP000304900"/>
    </source>
</evidence>
<proteinExistence type="predicted"/>